<name>A0A5J5J2U2_9MICO</name>
<dbReference type="InterPro" id="IPR002509">
    <property type="entry name" value="NODB_dom"/>
</dbReference>
<dbReference type="GO" id="GO:0005975">
    <property type="term" value="P:carbohydrate metabolic process"/>
    <property type="evidence" value="ECO:0007669"/>
    <property type="project" value="InterPro"/>
</dbReference>
<evidence type="ECO:0000313" key="4">
    <source>
        <dbReference type="EMBL" id="KAA9106628.1"/>
    </source>
</evidence>
<dbReference type="PANTHER" id="PTHR34216">
    <property type="match status" value="1"/>
</dbReference>
<keyword evidence="2" id="KW-0732">Signal</keyword>
<dbReference type="PANTHER" id="PTHR34216:SF3">
    <property type="entry name" value="POLY-BETA-1,6-N-ACETYL-D-GLUCOSAMINE N-DEACETYLASE"/>
    <property type="match status" value="1"/>
</dbReference>
<dbReference type="Pfam" id="PF01522">
    <property type="entry name" value="Polysacc_deac_1"/>
    <property type="match status" value="1"/>
</dbReference>
<dbReference type="InterPro" id="IPR051398">
    <property type="entry name" value="Polysacch_Deacetylase"/>
</dbReference>
<dbReference type="Proteomes" id="UP000325827">
    <property type="component" value="Unassembled WGS sequence"/>
</dbReference>
<dbReference type="OrthoDB" id="9763050at2"/>
<dbReference type="AlphaFoldDB" id="A0A5J5J2U2"/>
<evidence type="ECO:0000256" key="2">
    <source>
        <dbReference type="ARBA" id="ARBA00022729"/>
    </source>
</evidence>
<dbReference type="CDD" id="cd10918">
    <property type="entry name" value="CE4_NodB_like_5s_6s"/>
    <property type="match status" value="1"/>
</dbReference>
<reference evidence="5" key="1">
    <citation type="submission" date="2019-09" db="EMBL/GenBank/DDBJ databases">
        <title>Mumia zhuanghuii sp. nov. isolated from the intestinal contents of plateau pika (Ochotona curzoniae) in the Qinghai-Tibet plateau of China.</title>
        <authorList>
            <person name="Tian Z."/>
        </authorList>
    </citation>
    <scope>NUCLEOTIDE SEQUENCE [LARGE SCALE GENOMIC DNA]</scope>
    <source>
        <strain evidence="5">JCM 30598</strain>
    </source>
</reference>
<dbReference type="GO" id="GO:0016810">
    <property type="term" value="F:hydrolase activity, acting on carbon-nitrogen (but not peptide) bonds"/>
    <property type="evidence" value="ECO:0007669"/>
    <property type="project" value="InterPro"/>
</dbReference>
<feature type="domain" description="NodB homology" evidence="3">
    <location>
        <begin position="62"/>
        <end position="237"/>
    </location>
</feature>
<dbReference type="InterPro" id="IPR011330">
    <property type="entry name" value="Glyco_hydro/deAcase_b/a-brl"/>
</dbReference>
<proteinExistence type="predicted"/>
<evidence type="ECO:0000256" key="1">
    <source>
        <dbReference type="ARBA" id="ARBA00004613"/>
    </source>
</evidence>
<accession>A0A5J5J2U2</accession>
<keyword evidence="5" id="KW-1185">Reference proteome</keyword>
<dbReference type="GO" id="GO:0005576">
    <property type="term" value="C:extracellular region"/>
    <property type="evidence" value="ECO:0007669"/>
    <property type="project" value="UniProtKB-SubCell"/>
</dbReference>
<dbReference type="Gene3D" id="3.20.20.370">
    <property type="entry name" value="Glycoside hydrolase/deacetylase"/>
    <property type="match status" value="1"/>
</dbReference>
<dbReference type="PROSITE" id="PS51677">
    <property type="entry name" value="NODB"/>
    <property type="match status" value="1"/>
</dbReference>
<evidence type="ECO:0000313" key="5">
    <source>
        <dbReference type="Proteomes" id="UP000325827"/>
    </source>
</evidence>
<dbReference type="SUPFAM" id="SSF88713">
    <property type="entry name" value="Glycoside hydrolase/deacetylase"/>
    <property type="match status" value="1"/>
</dbReference>
<organism evidence="4 5">
    <name type="scientific">Microbacterium rhizomatis</name>
    <dbReference type="NCBI Taxonomy" id="1631477"/>
    <lineage>
        <taxon>Bacteria</taxon>
        <taxon>Bacillati</taxon>
        <taxon>Actinomycetota</taxon>
        <taxon>Actinomycetes</taxon>
        <taxon>Micrococcales</taxon>
        <taxon>Microbacteriaceae</taxon>
        <taxon>Microbacterium</taxon>
    </lineage>
</organism>
<dbReference type="EMBL" id="VYSA01000003">
    <property type="protein sequence ID" value="KAA9106628.1"/>
    <property type="molecule type" value="Genomic_DNA"/>
</dbReference>
<comment type="caution">
    <text evidence="4">The sequence shown here is derived from an EMBL/GenBank/DDBJ whole genome shotgun (WGS) entry which is preliminary data.</text>
</comment>
<evidence type="ECO:0000259" key="3">
    <source>
        <dbReference type="PROSITE" id="PS51677"/>
    </source>
</evidence>
<comment type="subcellular location">
    <subcellularLocation>
        <location evidence="1">Secreted</location>
    </subcellularLocation>
</comment>
<sequence>MGQGRKHTRARRHGRTEKSRVIRNICFHGIGTCVREREEGEARYWVRESHFLRILDEIAGRDDVRVSFDDGNVSDVALALPAMQERGIRGTFFALAGRLQDSSSLSPSDLRLLRSAGMQIGSHGWEHIPWRGMSNDDARRELVDARAVLSEASGERVVEAAMPLGRYDRLLVQRLKGAGYSTVYSSDRFPARAGSWFQARYSVTADDSRESIRALLTRKPGLQDGCRVMKSAIKRVR</sequence>
<gene>
    <name evidence="4" type="ORF">F6B43_15240</name>
</gene>
<protein>
    <submittedName>
        <fullName evidence="4">Polysaccharide deacetylase family protein</fullName>
    </submittedName>
</protein>